<dbReference type="GO" id="GO:0005868">
    <property type="term" value="C:cytoplasmic dynein complex"/>
    <property type="evidence" value="ECO:0007669"/>
    <property type="project" value="UniProtKB-ARBA"/>
</dbReference>
<evidence type="ECO:0000256" key="2">
    <source>
        <dbReference type="ARBA" id="ARBA00022197"/>
    </source>
</evidence>
<evidence type="ECO:0000256" key="8">
    <source>
        <dbReference type="ARBA" id="ARBA00023054"/>
    </source>
</evidence>
<dbReference type="Pfam" id="PF08393">
    <property type="entry name" value="DHC_N2"/>
    <property type="match status" value="1"/>
</dbReference>
<dbReference type="Gene3D" id="1.10.8.720">
    <property type="entry name" value="Region D6 of dynein motor"/>
    <property type="match status" value="1"/>
</dbReference>
<evidence type="ECO:0000259" key="15">
    <source>
        <dbReference type="SMART" id="SM00382"/>
    </source>
</evidence>
<dbReference type="SUPFAM" id="SSF52540">
    <property type="entry name" value="P-loop containing nucleoside triphosphate hydrolases"/>
    <property type="match status" value="2"/>
</dbReference>
<evidence type="ECO:0000256" key="9">
    <source>
        <dbReference type="ARBA" id="ARBA00023175"/>
    </source>
</evidence>
<keyword evidence="5" id="KW-0677">Repeat</keyword>
<dbReference type="InterPro" id="IPR024743">
    <property type="entry name" value="Dynein_HC_stalk"/>
</dbReference>
<dbReference type="GO" id="GO:0051959">
    <property type="term" value="F:dynein light intermediate chain binding"/>
    <property type="evidence" value="ECO:0007669"/>
    <property type="project" value="InterPro"/>
</dbReference>
<dbReference type="Gene3D" id="6.10.140.1060">
    <property type="match status" value="1"/>
</dbReference>
<dbReference type="InterPro" id="IPR042228">
    <property type="entry name" value="Dynein_linker_3"/>
</dbReference>
<dbReference type="InterPro" id="IPR013594">
    <property type="entry name" value="Dynein_heavy_tail"/>
</dbReference>
<dbReference type="GO" id="GO:1902850">
    <property type="term" value="P:microtubule cytoskeleton organization involved in mitosis"/>
    <property type="evidence" value="ECO:0007669"/>
    <property type="project" value="UniProtKB-ARBA"/>
</dbReference>
<dbReference type="Gene3D" id="1.20.920.20">
    <property type="match status" value="1"/>
</dbReference>
<feature type="region of interest" description="Disordered" evidence="13">
    <location>
        <begin position="301"/>
        <end position="321"/>
    </location>
</feature>
<dbReference type="GO" id="GO:0030473">
    <property type="term" value="P:nuclear migration along microtubule"/>
    <property type="evidence" value="ECO:0007669"/>
    <property type="project" value="UniProtKB-ARBA"/>
</dbReference>
<evidence type="ECO:0000256" key="7">
    <source>
        <dbReference type="ARBA" id="ARBA00022840"/>
    </source>
</evidence>
<dbReference type="GO" id="GO:0000235">
    <property type="term" value="C:astral microtubule"/>
    <property type="evidence" value="ECO:0007669"/>
    <property type="project" value="UniProtKB-ARBA"/>
</dbReference>
<dbReference type="Gene3D" id="1.20.140.100">
    <property type="entry name" value="Dynein heavy chain, N-terminal domain 2"/>
    <property type="match status" value="1"/>
</dbReference>
<protein>
    <recommendedName>
        <fullName evidence="2">Dynein heavy chain, cytoplasmic</fullName>
    </recommendedName>
    <alternativeName>
        <fullName evidence="11">Dynein heavy chain, cytosolic</fullName>
    </alternativeName>
</protein>
<dbReference type="InterPro" id="IPR027417">
    <property type="entry name" value="P-loop_NTPase"/>
</dbReference>
<evidence type="ECO:0000256" key="12">
    <source>
        <dbReference type="SAM" id="Coils"/>
    </source>
</evidence>
<sequence>MAASDAATAALTAWLTAAWQPSQACAADAPVVAIAPATLAAFETFLRTPAERLRFLVPTSAAADGAFALAVHRPPPAAAGDRGAVAVAVVKRAPVVTPAQPLAAQLVALLFGPHDTARDVFALIQCALGPEVARAADGVPDAAVQQALDRLYRHVAPDADGAAATPLVARAGVIDAMALLKPALAASGQLRSNSEVQRSARSVVAWFKRPESDEPADADAADPSERLAGLVEHLQFLWASSGYQPGAQAVFLRLLWQAAALLCHQLQSVLAARVGYLDDHCDVGLLDDAIQLVHSVEDAATRFGETPPGSSSPSSSTAEADEETYATWQATVLGMKHRAAALASLLRAHQQALAFAREHEIDPSSDAALRSLQGPLARVRLEAALAMPAHHFAALVQVAQHHLQPLEALIEPMLLSSYADAPMARLLAGLQAYPDLFQRPFVAQRIEAPMAEAMRAVMRDARALICDADPSPDAAARGHARPPRRGSRPRSARLAQHSPRLQAMTQVRMMQAHLAQLAVMARRDPALDAEMQQVQRDLEQHQQQLVQAWLDAVMALGLPPPSTSTSTTHHELDRLFAFDEAGFLRVYYDERWVALAHDLQQLAVLGIPVPNAIAQQSQQSAHLQRYGRMLRHVAQIYNTLGDRIWPFLRPLLVQDAVAFEQIVTTRRPEDAAARGSSSMDDVVRAMVSAAQQLESQNTALQQTHRHVVAQIEALLELDYVADMDAIKARIGAMKHHVNRFLAQTFAEPRAPAAAAVQTWLTQLDRHLLTVLRHTMRQAVLAVADRHAAACEVVLLVAPDTEDVVPQVVPSIDALRATLYDRIQHVLSLHTALPTFDAHAAAALLDAYLGAAQDANAPYVVAAYTRAHAALDDVAAALARLALLVMPSRAQVEQMAAASVTMATPDAVAAAIDALKEQGRKTERLPSVLAVRGLTLALAPFKRGRDDQLQVVLDVLINHIRRHVTTRLQTVQAFCEGAEQLSRMRPTDLASLRAAQALNQQLKGMQADHASVVKELSAWYRLYRTTAPAAELGDDARLVSEDVLSLAAIPALESRHEQAMVILEGFEMLLDEQKSGLADRTKQRQTELLARLQDLVEQMTREPPDWGTMDGLAGGGTAGTASNDHERIGERVRANLAQTRLERYTSLAEQYQQQYAEIVETCQAFYVPLLPELQTLSTAALQRAAQMRVEATWHTRFTAEVASLMTESLVVAKTKAAEIMKGLSAWQADLEREIQSLDPPAAMRTSGEGPTPASAQGASLRALLSQTLTIRAFLPVVLQQLAIENWASEHWSQFAQLTGIAITRLEDLTLARLVARKDAIVPQLEALRQMDQRAAGQVFIRRTLDELDLWSFQAVFEFIPGTATGPAACMLIKNWAALHQQIANHMSLVASLQDSSSSNGSSSNGKSSAPYADRIQLWETRLGQLEQVLQRLGHVQRQWIYLLPIFTRPGVAFDEQDRFLRTDAIVQSILKGIQRDGSRVTAVLDRSDTAAAALDRINHDLDLCHRALLAFLETKRHAFPRLFFMGDEDALELLGRGADPKMIGQHIQKLFAGVARVHFAETATEPSATAPERSITAMESNDGEVVPFETPVAVTAKPEQWLLQFEAAMRATLEHRLGRLTSGSATADLEAEPIQVVGLAGQIAFTRATEEAIARAALPTLVESYRQQLASLTQMRRRPGTSRLMQLKLRHQILDTIHYVRVLEQLQARGVARVSDWHWQTQMRAYAPSRRFGPGFEGCHVVQMADHVVRVGYEYQGIAAKLVHTPLTDRCYLTLTQAMAAGRGGNPFGPAGTGKTESVKALAAQLGRGCLVFNCDEGLDLKSMARILEGLARQGAWGCFDEFNRLSPGVLSGLSQLIAAIQSKQIAAIQQAPSAMPSSVLASSNTPALAGSDTPVHPDTGIFVTLNPPTEEYGGRQDLPENLKGLFRSVAMTLPDATLIAQTILLTDGFTHGHVLGTKMAHILSYCATGLQMRRSTPSASSTTTASASASGSAPSQVKYDFGLRALKVVVEAAGQLLESQATTVAKLDRDARLEAETQVVLQAFYTNTAPKLATADLPYVLSVIMDVFPALRPAQLQALGQVPEDDESRLARFARLASRVCATEALSAPADRGARDAADHVPTFLERLCQFYHACTARIGSVLVGPSRTGKTRLWTKFADVLEAMDADVHVHTFVVAPKALPREQLFGSLDLATREWTDGVLSHAARSAVRLSAEHPRDHILIVCDGDIDPEWIEALNSVLDDNRCLTLPNGERFSFTSHVHFIFETHSLRHASPATISRMGIIQLETPVAAADGLAHDLFQYGLTNVLETADTVSTLRGVVKHVYATCQPFMLPTWTPLDLWQTLLTAMRQRHAAKQPVSVLQILMLGLPPWIQHDRDIAVVMGHVRDAMGQHHLSTQLPSESDNDHEHASYRLDDAQPASLATSTLTSGGRATLTRHVAAALNADVCHIQCSAGMDVTQILSRIGMHVSPSQLRGRPCWAPKHGPRLVVYLAGIERLDRDVYGTTPVLQAVKQWLQQGGFDAPATAKTDVAFIAWSKVSFVASVGSRAEGLAESVQPYASLFTVIPVAPCSGDDLEGLLTAQMDHGLRRRHETALPPAVAARAVQAMCAVAALPGLPAPCVHLAYVMGWMQSVVDIATAPRQASEEAVVAATLSGLLAMALRLFGVTAALRAAVYEHITRAMGAAVPPLAAWGDRIALPELAAEVRRHVDAAAAAPPSLLLPAPRWTAPRYVATYASWIGHEDVAVLNTIDRFLAEAVHPLLYLRAAPSRLDAAHVAHAIEDAGYTVLAGSYGSSAALQPTVAQVTADIHAVFERVYLKPDADMGKKFVVLLSSLHLAVWAPCLNELLVNGYAYFLTGDEHATVSKALAAQQVETLRHFWFAAGARIRFVLVSTDANIHDHVQHAFATLWRTAAFMWRVPDVSPDEQLEVLEHRLVRHEGLAAADRAGIAQAITAFGAEARVPASALVLAVRCFNTLFSRQHRESQQQCGWYRQGLTKLAEAGTAIAQLKIEAAQQQQVLKEKEIEADAQLSAMSTAMVEAKQATTEMVALQGHLQRERDAASQQQQQIAAQLSGVAPLFEQAKGAVGDLKSESLTEIRSLRAPPAAVRDVLEAVLRLLGHTDTSWNAMKAFLGQRTVKESLLNFNLQGMSASRYRPAMALIERQPDSFEEDKIKRSSLAAAPLAMWAKAVCAYGSVLETTLPLQQALRAADTSLVRLQEEYDACELKRRQLDDHVAALKQRFGQLSVEAEQLKAQFAKATHAIATAETLVKQLDREKGRWQTHVATLTRDMSRLSMNSVVTACALVFMSHVDLAARAHHIRAWGDRVAHHDGSPYTPPADDLSVWAMVSDSEALLEWQTMGLANDALSMQNAVTIDFMVGQHGIAVPLVLDPSSNARTWLTHRYAASKTFKVVSLLASHVVAALEMAVRFGHQLLITDCDEIPAILHDVVLFLASSAHEVDPSSSSSTGSRLVKVGDKVLEAHPQLRLILLTRAASARIPAELSPAVQTIDFSMSLHGLSVQFLDSTLALKRPELNAQRAACMMQELAGARTLKQNEAEILNRLTAATSLLDDAELMRSLQETAHSSARVQQSLATSQQLQQQIAQERVTYAPFADLAARVYVGLQALRHLNPIYRFAFDRYLAALVAAVQSHVAVASDSPELVVKLLQQALIGTVLRHYRFTFFERDRTAAQLWILRIAYAWPDAVWHAVLAVRPVDAAALTALTHELALSPSDAATVAAAAASAASSSSSRASGGLERLQTDATPSTGLLCVRHLLPELFPTFAEQLVAQASRMGKPATAVQETAAAAQEATAAAPDLAALYALESPVLFLFTSGVDMTPDILQFAAAQQQRDGVALDVMALSGETDAALAAAVQTASQRDHAWLLIQNVQIAPQVVKLLQGLSGRPVPAKPRNGPADQDAAAADLDDTAAKPRPRFWLTADASAALPDALYELCHVVIVEAPQGLAANLRRTLSTWTPPPAAAGNARLAAQAAFVVAWFHAVVQERRQYQPQGWTQWYEFGAADVAALAAAVTAFLQRRAASPADPRGADGWAPVQGLVCEAYYGAKVADPIDHRILQAVAAALFHAALLPLDGRAPTKRLPGGHALPTPTGDDGSAATATAWHAAVARLDPANGGDRSFLETALLKSLMLPENMGRVRMMGLTTRVVEQLSRLTAIHEHPAAPASSGSITAAAAAKKEGHVQRLRREWDATVQRIAPALQTGIDQRPAPSHDVLAQFWRDEAEFAVALLRLVQVTLAHAAETLAAADAADAVATALQRGTTPLAWRSVWPGALSLQRYLADVTTLATGLAARLAEASPRASSIASMRPYTPGTDVFRPALYLTSLRQAAARRCDVSVDALALTVFDDGDAAPAGDLAATWLNVHLQGATYAQGVLAPVSRSDPSTATLASLRVGYRLVGADASGSAADGTADGRVRVPVYADSTRRQLVAELPLVSRPGEETDWALFNVALMLRHES</sequence>
<dbReference type="CDD" id="cd00009">
    <property type="entry name" value="AAA"/>
    <property type="match status" value="1"/>
</dbReference>
<dbReference type="PANTHER" id="PTHR45703:SF22">
    <property type="entry name" value="DYNEIN CYTOPLASMIC 2 HEAVY CHAIN 1"/>
    <property type="match status" value="1"/>
</dbReference>
<evidence type="ECO:0000256" key="13">
    <source>
        <dbReference type="SAM" id="MobiDB-lite"/>
    </source>
</evidence>
<evidence type="ECO:0000256" key="10">
    <source>
        <dbReference type="ARBA" id="ARBA00023212"/>
    </source>
</evidence>
<name>A0A4P9X4R4_9FUNG</name>
<feature type="compositionally biased region" description="Basic residues" evidence="13">
    <location>
        <begin position="478"/>
        <end position="491"/>
    </location>
</feature>
<reference evidence="17" key="1">
    <citation type="journal article" date="2018" name="Nat. Microbiol.">
        <title>Leveraging single-cell genomics to expand the fungal tree of life.</title>
        <authorList>
            <person name="Ahrendt S.R."/>
            <person name="Quandt C.A."/>
            <person name="Ciobanu D."/>
            <person name="Clum A."/>
            <person name="Salamov A."/>
            <person name="Andreopoulos B."/>
            <person name="Cheng J.F."/>
            <person name="Woyke T."/>
            <person name="Pelin A."/>
            <person name="Henrissat B."/>
            <person name="Reynolds N.K."/>
            <person name="Benny G.L."/>
            <person name="Smith M.E."/>
            <person name="James T.Y."/>
            <person name="Grigoriev I.V."/>
        </authorList>
    </citation>
    <scope>NUCLEOTIDE SEQUENCE [LARGE SCALE GENOMIC DNA]</scope>
    <source>
        <strain evidence="17">ATCC 52028</strain>
    </source>
</reference>
<keyword evidence="17" id="KW-1185">Reference proteome</keyword>
<dbReference type="Pfam" id="PF18199">
    <property type="entry name" value="Dynein_C"/>
    <property type="match status" value="1"/>
</dbReference>
<dbReference type="GO" id="GO:0000070">
    <property type="term" value="P:mitotic sister chromatid segregation"/>
    <property type="evidence" value="ECO:0007669"/>
    <property type="project" value="UniProtKB-ARBA"/>
</dbReference>
<dbReference type="InterPro" id="IPR042219">
    <property type="entry name" value="AAA_lid_11_sf"/>
</dbReference>
<keyword evidence="9" id="KW-0505">Motor protein</keyword>
<gene>
    <name evidence="16" type="ORF">CXG81DRAFT_27230</name>
</gene>
<keyword evidence="3" id="KW-0963">Cytoplasm</keyword>
<dbReference type="Gene3D" id="1.20.58.1120">
    <property type="match status" value="1"/>
</dbReference>
<evidence type="ECO:0000256" key="3">
    <source>
        <dbReference type="ARBA" id="ARBA00022490"/>
    </source>
</evidence>
<dbReference type="OrthoDB" id="447173at2759"/>
<dbReference type="Pfam" id="PF12777">
    <property type="entry name" value="MT"/>
    <property type="match status" value="1"/>
</dbReference>
<dbReference type="Pfam" id="PF18198">
    <property type="entry name" value="AAA_lid_11"/>
    <property type="match status" value="1"/>
</dbReference>
<keyword evidence="6" id="KW-0547">Nucleotide-binding</keyword>
<dbReference type="Gene3D" id="1.10.8.710">
    <property type="match status" value="1"/>
</dbReference>
<keyword evidence="8 12" id="KW-0175">Coiled coil</keyword>
<feature type="chain" id="PRO_5020990843" description="Dynein heavy chain, cytoplasmic" evidence="14">
    <location>
        <begin position="27"/>
        <end position="4484"/>
    </location>
</feature>
<dbReference type="GO" id="GO:0005938">
    <property type="term" value="C:cell cortex"/>
    <property type="evidence" value="ECO:0007669"/>
    <property type="project" value="UniProtKB-ARBA"/>
</dbReference>
<feature type="signal peptide" evidence="14">
    <location>
        <begin position="1"/>
        <end position="26"/>
    </location>
</feature>
<dbReference type="InterPro" id="IPR043160">
    <property type="entry name" value="Dynein_C_barrel"/>
</dbReference>
<dbReference type="InterPro" id="IPR041658">
    <property type="entry name" value="AAA_lid_11"/>
</dbReference>
<dbReference type="InterPro" id="IPR035699">
    <property type="entry name" value="AAA_6"/>
</dbReference>
<dbReference type="InterPro" id="IPR042222">
    <property type="entry name" value="Dynein_2_N"/>
</dbReference>
<dbReference type="Pfam" id="PF12781">
    <property type="entry name" value="AAA_9"/>
    <property type="match status" value="1"/>
</dbReference>
<evidence type="ECO:0000313" key="17">
    <source>
        <dbReference type="Proteomes" id="UP000274922"/>
    </source>
</evidence>
<dbReference type="InterPro" id="IPR035706">
    <property type="entry name" value="AAA_9"/>
</dbReference>
<dbReference type="InterPro" id="IPR043157">
    <property type="entry name" value="Dynein_AAA1S"/>
</dbReference>
<keyword evidence="14" id="KW-0732">Signal</keyword>
<evidence type="ECO:0000256" key="4">
    <source>
        <dbReference type="ARBA" id="ARBA00022701"/>
    </source>
</evidence>
<feature type="coiled-coil region" evidence="12">
    <location>
        <begin position="1133"/>
        <end position="1160"/>
    </location>
</feature>
<dbReference type="GO" id="GO:0005816">
    <property type="term" value="C:spindle pole body"/>
    <property type="evidence" value="ECO:0007669"/>
    <property type="project" value="UniProtKB-ARBA"/>
</dbReference>
<dbReference type="GO" id="GO:0005524">
    <property type="term" value="F:ATP binding"/>
    <property type="evidence" value="ECO:0007669"/>
    <property type="project" value="UniProtKB-KW"/>
</dbReference>
<dbReference type="EMBL" id="ML014239">
    <property type="protein sequence ID" value="RKP00041.1"/>
    <property type="molecule type" value="Genomic_DNA"/>
</dbReference>
<feature type="coiled-coil region" evidence="12">
    <location>
        <begin position="3210"/>
        <end position="3272"/>
    </location>
</feature>
<feature type="region of interest" description="Disordered" evidence="13">
    <location>
        <begin position="1976"/>
        <end position="1995"/>
    </location>
</feature>
<comment type="subcellular location">
    <subcellularLocation>
        <location evidence="1">Cytoplasm</location>
        <location evidence="1">Cytoskeleton</location>
    </subcellularLocation>
</comment>
<organism evidence="16 17">
    <name type="scientific">Caulochytrium protostelioides</name>
    <dbReference type="NCBI Taxonomy" id="1555241"/>
    <lineage>
        <taxon>Eukaryota</taxon>
        <taxon>Fungi</taxon>
        <taxon>Fungi incertae sedis</taxon>
        <taxon>Chytridiomycota</taxon>
        <taxon>Chytridiomycota incertae sedis</taxon>
        <taxon>Chytridiomycetes</taxon>
        <taxon>Caulochytriales</taxon>
        <taxon>Caulochytriaceae</taxon>
        <taxon>Caulochytrium</taxon>
    </lineage>
</organism>
<evidence type="ECO:0000256" key="11">
    <source>
        <dbReference type="ARBA" id="ARBA00033439"/>
    </source>
</evidence>
<dbReference type="Pfam" id="PF08385">
    <property type="entry name" value="DHC_N1"/>
    <property type="match status" value="1"/>
</dbReference>
<dbReference type="Proteomes" id="UP000274922">
    <property type="component" value="Unassembled WGS sequence"/>
</dbReference>
<dbReference type="InterPro" id="IPR013602">
    <property type="entry name" value="Dynein_heavy_linker"/>
</dbReference>
<dbReference type="InterPro" id="IPR026983">
    <property type="entry name" value="DHC"/>
</dbReference>
<dbReference type="InterPro" id="IPR003593">
    <property type="entry name" value="AAA+_ATPase"/>
</dbReference>
<evidence type="ECO:0000256" key="5">
    <source>
        <dbReference type="ARBA" id="ARBA00022737"/>
    </source>
</evidence>
<evidence type="ECO:0000313" key="16">
    <source>
        <dbReference type="EMBL" id="RKP00041.1"/>
    </source>
</evidence>
<dbReference type="GO" id="GO:0045505">
    <property type="term" value="F:dynein intermediate chain binding"/>
    <property type="evidence" value="ECO:0007669"/>
    <property type="project" value="InterPro"/>
</dbReference>
<dbReference type="GO" id="GO:0008569">
    <property type="term" value="F:minus-end-directed microtubule motor activity"/>
    <property type="evidence" value="ECO:0007669"/>
    <property type="project" value="UniProtKB-ARBA"/>
</dbReference>
<dbReference type="Gene3D" id="3.20.180.20">
    <property type="entry name" value="Dynein heavy chain, N-terminal domain 2"/>
    <property type="match status" value="1"/>
</dbReference>
<evidence type="ECO:0000256" key="6">
    <source>
        <dbReference type="ARBA" id="ARBA00022741"/>
    </source>
</evidence>
<accession>A0A4P9X4R4</accession>
<keyword evidence="4" id="KW-0493">Microtubule</keyword>
<dbReference type="InterPro" id="IPR041228">
    <property type="entry name" value="Dynein_C"/>
</dbReference>
<evidence type="ECO:0000256" key="14">
    <source>
        <dbReference type="SAM" id="SignalP"/>
    </source>
</evidence>
<dbReference type="PANTHER" id="PTHR45703">
    <property type="entry name" value="DYNEIN HEAVY CHAIN"/>
    <property type="match status" value="1"/>
</dbReference>
<feature type="region of interest" description="Disordered" evidence="13">
    <location>
        <begin position="468"/>
        <end position="498"/>
    </location>
</feature>
<feature type="compositionally biased region" description="Low complexity" evidence="13">
    <location>
        <begin position="305"/>
        <end position="318"/>
    </location>
</feature>
<dbReference type="FunFam" id="3.40.50.300:FF:000996">
    <property type="entry name" value="Cytoplasmic dynein heavy chain"/>
    <property type="match status" value="1"/>
</dbReference>
<proteinExistence type="predicted"/>
<feature type="domain" description="AAA+ ATPase" evidence="15">
    <location>
        <begin position="1782"/>
        <end position="1908"/>
    </location>
</feature>
<evidence type="ECO:0000256" key="1">
    <source>
        <dbReference type="ARBA" id="ARBA00004245"/>
    </source>
</evidence>
<keyword evidence="7" id="KW-0067">ATP-binding</keyword>
<dbReference type="SMART" id="SM00382">
    <property type="entry name" value="AAA"/>
    <property type="match status" value="1"/>
</dbReference>
<dbReference type="Gene3D" id="3.10.490.20">
    <property type="match status" value="1"/>
</dbReference>
<dbReference type="Gene3D" id="3.40.50.300">
    <property type="entry name" value="P-loop containing nucleotide triphosphate hydrolases"/>
    <property type="match status" value="5"/>
</dbReference>
<dbReference type="STRING" id="1555241.A0A4P9X4R4"/>
<dbReference type="Pfam" id="PF12774">
    <property type="entry name" value="AAA_6"/>
    <property type="match status" value="1"/>
</dbReference>
<keyword evidence="10" id="KW-0206">Cytoskeleton</keyword>